<dbReference type="GO" id="GO:0003677">
    <property type="term" value="F:DNA binding"/>
    <property type="evidence" value="ECO:0007669"/>
    <property type="project" value="UniProtKB-KW"/>
</dbReference>
<dbReference type="RefSeq" id="WP_172169853.1">
    <property type="nucleotide sequence ID" value="NZ_CP053565.1"/>
</dbReference>
<dbReference type="GO" id="GO:0006313">
    <property type="term" value="P:DNA transposition"/>
    <property type="evidence" value="ECO:0007669"/>
    <property type="project" value="InterPro"/>
</dbReference>
<feature type="domain" description="DUF4158" evidence="6">
    <location>
        <begin position="5"/>
        <end position="171"/>
    </location>
</feature>
<dbReference type="Proteomes" id="UP000505377">
    <property type="component" value="Plasmid unnamed1"/>
</dbReference>
<evidence type="ECO:0000313" key="8">
    <source>
        <dbReference type="Proteomes" id="UP000505377"/>
    </source>
</evidence>
<feature type="domain" description="Tn3 transposase DDE" evidence="5">
    <location>
        <begin position="603"/>
        <end position="993"/>
    </location>
</feature>
<keyword evidence="8" id="KW-1185">Reference proteome</keyword>
<dbReference type="InterPro" id="IPR047653">
    <property type="entry name" value="Tn3-like_transpos"/>
</dbReference>
<keyword evidence="3" id="KW-0238">DNA-binding</keyword>
<dbReference type="AlphaFoldDB" id="A0A6M6JUN5"/>
<evidence type="ECO:0000313" key="7">
    <source>
        <dbReference type="EMBL" id="QJY51135.1"/>
    </source>
</evidence>
<dbReference type="KEGG" id="pbro:HOP40_34705"/>
<proteinExistence type="inferred from homology"/>
<name>A0A6M6JUN5_9PSEU</name>
<geneLocation type="plasmid" evidence="7 8">
    <name>unnamed1</name>
</geneLocation>
<evidence type="ECO:0000256" key="3">
    <source>
        <dbReference type="ARBA" id="ARBA00023125"/>
    </source>
</evidence>
<sequence length="1019" mass="112098">MPVEFLTDAQAATYCCYARPPSVAELDRCFLLDDKARGLIESKRLPHTRLGYAVQLTTLLFIGRFLADPTDVPTEVVDYLAEQLDIADPSCVKDYRVREMTRLEHAAQIRDAYGFVEFTAAAEELARWVDDRAWTTGDGPKALFDGAVVWLREHRVLLPGVSTLARLVARVRDAAMARLWDTLAAPLTAAQASALERLLDIPDGARTSDLERLRRGPTRVSGRAMAAALDRVSELTAIGVMQVEIGTVPRRRVIELARYGMASKAPALRRHPRSRRLATLLATVVVLQARATDDAVELFDVLMTTELLARAQRQTRDEQARRYPRVSKDAGKLAAAVGVLLEATTWGPEITLELVWDAIENVVSRTELRTAVANITDVVPAPGTDPDAEWRTTLVERYAVVRPFLPMLCTTIRFGATAEAAPVLDALRALPDLLDARPTARVPAGYLDARQVAVDLVPPGWARVVFTPGRPEATVNRAGYVFCVLELFHQRLRRRDIFALASGRWADPRAQLLHGPAWEAASGSVLNALQLPTDPDPLLAEHARDLDAALRHVAGRLIANTEVSVDEQGRLHAGKIDAVPDPPSLTDLRRRCEAMLPRVDIGEVVLEVMSWQPDFVAAFTPASGGQARLDDLGVSVAAALTAHALNVGFTPVLSPGVAALTRHRISHVDQNYLRAETYAAANAPLITAQADIPLAQAWGGGLLAAVDGVRFVVPVRSIDARPNPRYFGRRRGVTLLNLVNDQAVGLAGLVVSGTPRDSLHVIDLIYRQDGGRRPEVIISDTGSYSDMVCGLMRLLGFDYRPQLADLPDAKLWRINSGADYGPLATAARGKIDLGRIRAHWPDLLRLAGSIHTGAVSAHDVLRMLAHGGNPTQLGEALAHYGRIFKTLHVLSYVDQAPYRAEIKGMRNLQEGRHDLARHVFHGRRGDLRRAYHEGMEDQLGALGLVLNCITLWNTVYLDAALARLRDEGYPVREEDVVRLSPYMRRHLNVHGHYSFQLPDLAGTRRTLRDPDTSDDDEDR</sequence>
<evidence type="ECO:0000256" key="1">
    <source>
        <dbReference type="ARBA" id="ARBA00009402"/>
    </source>
</evidence>
<keyword evidence="7" id="KW-0614">Plasmid</keyword>
<evidence type="ECO:0000256" key="4">
    <source>
        <dbReference type="ARBA" id="ARBA00023172"/>
    </source>
</evidence>
<organism evidence="7 8">
    <name type="scientific">Pseudonocardia broussonetiae</name>
    <dbReference type="NCBI Taxonomy" id="2736640"/>
    <lineage>
        <taxon>Bacteria</taxon>
        <taxon>Bacillati</taxon>
        <taxon>Actinomycetota</taxon>
        <taxon>Actinomycetes</taxon>
        <taxon>Pseudonocardiales</taxon>
        <taxon>Pseudonocardiaceae</taxon>
        <taxon>Pseudonocardia</taxon>
    </lineage>
</organism>
<keyword evidence="4" id="KW-0233">DNA recombination</keyword>
<dbReference type="Pfam" id="PF13700">
    <property type="entry name" value="DUF4158"/>
    <property type="match status" value="1"/>
</dbReference>
<evidence type="ECO:0000259" key="6">
    <source>
        <dbReference type="Pfam" id="PF13700"/>
    </source>
</evidence>
<reference evidence="7 8" key="1">
    <citation type="submission" date="2020-05" db="EMBL/GenBank/DDBJ databases">
        <authorList>
            <person name="Mo P."/>
        </authorList>
    </citation>
    <scope>NUCLEOTIDE SEQUENCE [LARGE SCALE GENOMIC DNA]</scope>
    <source>
        <strain evidence="7 8">Gen01</strain>
        <plasmid evidence="7 8">unnamed1</plasmid>
    </source>
</reference>
<dbReference type="GO" id="GO:0004803">
    <property type="term" value="F:transposase activity"/>
    <property type="evidence" value="ECO:0007669"/>
    <property type="project" value="InterPro"/>
</dbReference>
<evidence type="ECO:0000259" key="5">
    <source>
        <dbReference type="Pfam" id="PF01526"/>
    </source>
</evidence>
<protein>
    <submittedName>
        <fullName evidence="7">Tn3 family transposase</fullName>
    </submittedName>
</protein>
<dbReference type="Pfam" id="PF01526">
    <property type="entry name" value="DDE_Tnp_Tn3"/>
    <property type="match status" value="1"/>
</dbReference>
<dbReference type="InterPro" id="IPR002513">
    <property type="entry name" value="Tn3_Tnp_DDE_dom"/>
</dbReference>
<keyword evidence="2" id="KW-0815">Transposition</keyword>
<gene>
    <name evidence="7" type="ORF">HOP40_34705</name>
</gene>
<dbReference type="InterPro" id="IPR025296">
    <property type="entry name" value="DUF4158"/>
</dbReference>
<comment type="similarity">
    <text evidence="1">Belongs to the transposase 7 family.</text>
</comment>
<evidence type="ECO:0000256" key="2">
    <source>
        <dbReference type="ARBA" id="ARBA00022578"/>
    </source>
</evidence>
<dbReference type="EMBL" id="CP053565">
    <property type="protein sequence ID" value="QJY51135.1"/>
    <property type="molecule type" value="Genomic_DNA"/>
</dbReference>
<dbReference type="NCBIfam" id="NF033527">
    <property type="entry name" value="transpos_Tn3"/>
    <property type="match status" value="1"/>
</dbReference>
<accession>A0A6M6JUN5</accession>